<keyword evidence="1" id="KW-0812">Transmembrane</keyword>
<sequence length="139" mass="14856">MTKSSVPVRGPTWLSWSLLTLGTTGFAALWVLLALYTREQLSWMAVVGALDVAWMLRLGRWPRGAGRALAGLAGTAVIVALANWWIIASHLSVVLGLTPWESASRLGWNHAWTLAQLANGLADTAWIAAGLIVAALASR</sequence>
<dbReference type="EMBL" id="JBHLTG010000001">
    <property type="protein sequence ID" value="MFC0677223.1"/>
    <property type="molecule type" value="Genomic_DNA"/>
</dbReference>
<keyword evidence="1" id="KW-0472">Membrane</keyword>
<reference evidence="2 3" key="1">
    <citation type="submission" date="2024-09" db="EMBL/GenBank/DDBJ databases">
        <authorList>
            <person name="Sun Q."/>
            <person name="Mori K."/>
        </authorList>
    </citation>
    <scope>NUCLEOTIDE SEQUENCE [LARGE SCALE GENOMIC DNA]</scope>
    <source>
        <strain evidence="2 3">KCTC 23076</strain>
    </source>
</reference>
<evidence type="ECO:0000256" key="1">
    <source>
        <dbReference type="SAM" id="Phobius"/>
    </source>
</evidence>
<organism evidence="2 3">
    <name type="scientific">Lysobacter korlensis</name>
    <dbReference type="NCBI Taxonomy" id="553636"/>
    <lineage>
        <taxon>Bacteria</taxon>
        <taxon>Pseudomonadati</taxon>
        <taxon>Pseudomonadota</taxon>
        <taxon>Gammaproteobacteria</taxon>
        <taxon>Lysobacterales</taxon>
        <taxon>Lysobacteraceae</taxon>
        <taxon>Lysobacter</taxon>
    </lineage>
</organism>
<comment type="caution">
    <text evidence="2">The sequence shown here is derived from an EMBL/GenBank/DDBJ whole genome shotgun (WGS) entry which is preliminary data.</text>
</comment>
<accession>A0ABV6RJR7</accession>
<dbReference type="RefSeq" id="WP_386665414.1">
    <property type="nucleotide sequence ID" value="NZ_JBHLTG010000001.1"/>
</dbReference>
<evidence type="ECO:0008006" key="4">
    <source>
        <dbReference type="Google" id="ProtNLM"/>
    </source>
</evidence>
<feature type="transmembrane region" description="Helical" evidence="1">
    <location>
        <begin position="41"/>
        <end position="58"/>
    </location>
</feature>
<keyword evidence="1" id="KW-1133">Transmembrane helix</keyword>
<gene>
    <name evidence="2" type="ORF">ACFFGH_05055</name>
</gene>
<name>A0ABV6RJR7_9GAMM</name>
<dbReference type="Proteomes" id="UP001589896">
    <property type="component" value="Unassembled WGS sequence"/>
</dbReference>
<evidence type="ECO:0000313" key="3">
    <source>
        <dbReference type="Proteomes" id="UP001589896"/>
    </source>
</evidence>
<proteinExistence type="predicted"/>
<keyword evidence="3" id="KW-1185">Reference proteome</keyword>
<evidence type="ECO:0000313" key="2">
    <source>
        <dbReference type="EMBL" id="MFC0677223.1"/>
    </source>
</evidence>
<feature type="transmembrane region" description="Helical" evidence="1">
    <location>
        <begin position="70"/>
        <end position="97"/>
    </location>
</feature>
<protein>
    <recommendedName>
        <fullName evidence="4">Transmembrane protein</fullName>
    </recommendedName>
</protein>
<feature type="transmembrane region" description="Helical" evidence="1">
    <location>
        <begin position="117"/>
        <end position="137"/>
    </location>
</feature>
<feature type="transmembrane region" description="Helical" evidence="1">
    <location>
        <begin position="12"/>
        <end position="35"/>
    </location>
</feature>